<dbReference type="Proteomes" id="UP000254159">
    <property type="component" value="Unassembled WGS sequence"/>
</dbReference>
<sequence>MRFYTGDNTERGIIYAGPNTDSLGEVRIRAKTAGGTSGGDLVVRHDGRVEVRDLTVAYKIKSRTIEIANTDTDSSATTLSIYGVQHTPLVLTRSGSSENVSIGFKLDNVNQKYLGIDTNGDLALARVLIRNKTAN</sequence>
<protein>
    <submittedName>
        <fullName evidence="1">L-shaped tail fiber protein</fullName>
    </submittedName>
</protein>
<dbReference type="EMBL" id="UGCD01000002">
    <property type="protein sequence ID" value="STI17981.1"/>
    <property type="molecule type" value="Genomic_DNA"/>
</dbReference>
<proteinExistence type="predicted"/>
<evidence type="ECO:0000313" key="2">
    <source>
        <dbReference type="Proteomes" id="UP000254159"/>
    </source>
</evidence>
<evidence type="ECO:0000313" key="1">
    <source>
        <dbReference type="EMBL" id="STI17981.1"/>
    </source>
</evidence>
<accession>A0A376RIW1</accession>
<gene>
    <name evidence="1" type="ORF">NCTC10865_03300</name>
</gene>
<organism evidence="1 2">
    <name type="scientific">Escherichia coli</name>
    <dbReference type="NCBI Taxonomy" id="562"/>
    <lineage>
        <taxon>Bacteria</taxon>
        <taxon>Pseudomonadati</taxon>
        <taxon>Pseudomonadota</taxon>
        <taxon>Gammaproteobacteria</taxon>
        <taxon>Enterobacterales</taxon>
        <taxon>Enterobacteriaceae</taxon>
        <taxon>Escherichia</taxon>
    </lineage>
</organism>
<reference evidence="1 2" key="1">
    <citation type="submission" date="2018-06" db="EMBL/GenBank/DDBJ databases">
        <authorList>
            <consortium name="Pathogen Informatics"/>
            <person name="Doyle S."/>
        </authorList>
    </citation>
    <scope>NUCLEOTIDE SEQUENCE [LARGE SCALE GENOMIC DNA]</scope>
    <source>
        <strain evidence="1 2">NCTC10865</strain>
    </source>
</reference>
<dbReference type="AlphaFoldDB" id="A0A376RIW1"/>
<name>A0A376RIW1_ECOLX</name>